<feature type="transmembrane region" description="Helical" evidence="1">
    <location>
        <begin position="85"/>
        <end position="103"/>
    </location>
</feature>
<keyword evidence="1" id="KW-0472">Membrane</keyword>
<dbReference type="RefSeq" id="WP_111593049.1">
    <property type="nucleotide sequence ID" value="NZ_QLMA01000005.1"/>
</dbReference>
<keyword evidence="1" id="KW-1133">Transmembrane helix</keyword>
<proteinExistence type="predicted"/>
<sequence>MPLPTIAVKRQPWIYSGWVDGLFILFPPFAALLAIWLFPAAFQVSGGVNLAWWVILVLFIDVSHVYSTIYRTYFDGDTFQKRRRLFIAVPIISWIAGVLAYLAGPLVFWRILAYLAVYHFVRQQYGFLRIYSRKENAGKWSKTIDSITIYAATIYPLLYWHLHGPRLFNWFVENDFYYISGASVADFLRYPYAFILITYVINAIRETIISRSFNTPKHLLVLGTVLSWYFGIIYFNGDLTFTLLNVISHGIPYMALIWAHGRKQYYRPAQGSRFLQLLFSNKGIVLFIGLTMLFAYVEEGLWDGFVWREHLQFFSLFRQLPAYDDNYFLAFIIPFLAIPQVTHYVLDGFIWKIKNDRYNWKEKTIGA</sequence>
<feature type="transmembrane region" description="Helical" evidence="1">
    <location>
        <begin position="50"/>
        <end position="73"/>
    </location>
</feature>
<feature type="transmembrane region" description="Helical" evidence="1">
    <location>
        <begin position="279"/>
        <end position="297"/>
    </location>
</feature>
<accession>A0A327VXU9</accession>
<gene>
    <name evidence="2" type="ORF">CLV59_105127</name>
</gene>
<organism evidence="2 3">
    <name type="scientific">Chitinophaga dinghuensis</name>
    <dbReference type="NCBI Taxonomy" id="1539050"/>
    <lineage>
        <taxon>Bacteria</taxon>
        <taxon>Pseudomonadati</taxon>
        <taxon>Bacteroidota</taxon>
        <taxon>Chitinophagia</taxon>
        <taxon>Chitinophagales</taxon>
        <taxon>Chitinophagaceae</taxon>
        <taxon>Chitinophaga</taxon>
    </lineage>
</organism>
<feature type="transmembrane region" description="Helical" evidence="1">
    <location>
        <begin position="327"/>
        <end position="346"/>
    </location>
</feature>
<reference evidence="2 3" key="1">
    <citation type="submission" date="2018-06" db="EMBL/GenBank/DDBJ databases">
        <title>Genomic Encyclopedia of Archaeal and Bacterial Type Strains, Phase II (KMG-II): from individual species to whole genera.</title>
        <authorList>
            <person name="Goeker M."/>
        </authorList>
    </citation>
    <scope>NUCLEOTIDE SEQUENCE [LARGE SCALE GENOMIC DNA]</scope>
    <source>
        <strain evidence="2 3">DSM 29821</strain>
    </source>
</reference>
<name>A0A327VXU9_9BACT</name>
<keyword evidence="3" id="KW-1185">Reference proteome</keyword>
<protein>
    <submittedName>
        <fullName evidence="2">Uncharacterized protein</fullName>
    </submittedName>
</protein>
<keyword evidence="1" id="KW-0812">Transmembrane</keyword>
<dbReference type="EMBL" id="QLMA01000005">
    <property type="protein sequence ID" value="RAJ80020.1"/>
    <property type="molecule type" value="Genomic_DNA"/>
</dbReference>
<evidence type="ECO:0000313" key="3">
    <source>
        <dbReference type="Proteomes" id="UP000249819"/>
    </source>
</evidence>
<dbReference type="AlphaFoldDB" id="A0A327VXU9"/>
<dbReference type="Proteomes" id="UP000249819">
    <property type="component" value="Unassembled WGS sequence"/>
</dbReference>
<evidence type="ECO:0000313" key="2">
    <source>
        <dbReference type="EMBL" id="RAJ80020.1"/>
    </source>
</evidence>
<evidence type="ECO:0000256" key="1">
    <source>
        <dbReference type="SAM" id="Phobius"/>
    </source>
</evidence>
<feature type="transmembrane region" description="Helical" evidence="1">
    <location>
        <begin position="12"/>
        <end position="38"/>
    </location>
</feature>
<feature type="transmembrane region" description="Helical" evidence="1">
    <location>
        <begin position="241"/>
        <end position="259"/>
    </location>
</feature>
<feature type="transmembrane region" description="Helical" evidence="1">
    <location>
        <begin position="187"/>
        <end position="204"/>
    </location>
</feature>
<dbReference type="OrthoDB" id="235490at2"/>
<feature type="transmembrane region" description="Helical" evidence="1">
    <location>
        <begin position="216"/>
        <end position="235"/>
    </location>
</feature>
<comment type="caution">
    <text evidence="2">The sequence shown here is derived from an EMBL/GenBank/DDBJ whole genome shotgun (WGS) entry which is preliminary data.</text>
</comment>